<evidence type="ECO:0000256" key="1">
    <source>
        <dbReference type="SAM" id="MobiDB-lite"/>
    </source>
</evidence>
<proteinExistence type="predicted"/>
<keyword evidence="3" id="KW-1185">Reference proteome</keyword>
<dbReference type="AlphaFoldDB" id="A0AAD8MUG5"/>
<feature type="compositionally biased region" description="Polar residues" evidence="1">
    <location>
        <begin position="100"/>
        <end position="113"/>
    </location>
</feature>
<feature type="region of interest" description="Disordered" evidence="1">
    <location>
        <begin position="85"/>
        <end position="113"/>
    </location>
</feature>
<accession>A0AAD8MUG5</accession>
<dbReference type="Proteomes" id="UP001237642">
    <property type="component" value="Unassembled WGS sequence"/>
</dbReference>
<gene>
    <name evidence="2" type="ORF">POM88_023371</name>
</gene>
<dbReference type="EMBL" id="JAUIZM010000005">
    <property type="protein sequence ID" value="KAK1385636.1"/>
    <property type="molecule type" value="Genomic_DNA"/>
</dbReference>
<reference evidence="2" key="1">
    <citation type="submission" date="2023-02" db="EMBL/GenBank/DDBJ databases">
        <title>Genome of toxic invasive species Heracleum sosnowskyi carries increased number of genes despite the absence of recent whole-genome duplications.</title>
        <authorList>
            <person name="Schelkunov M."/>
            <person name="Shtratnikova V."/>
            <person name="Makarenko M."/>
            <person name="Klepikova A."/>
            <person name="Omelchenko D."/>
            <person name="Novikova G."/>
            <person name="Obukhova E."/>
            <person name="Bogdanov V."/>
            <person name="Penin A."/>
            <person name="Logacheva M."/>
        </authorList>
    </citation>
    <scope>NUCLEOTIDE SEQUENCE</scope>
    <source>
        <strain evidence="2">Hsosn_3</strain>
        <tissue evidence="2">Leaf</tissue>
    </source>
</reference>
<evidence type="ECO:0000313" key="3">
    <source>
        <dbReference type="Proteomes" id="UP001237642"/>
    </source>
</evidence>
<name>A0AAD8MUG5_9APIA</name>
<sequence length="113" mass="12380">MVETESRDGSKKSLAITGANFKRYTTTSNMLYELNEEESDGIQLENHKRRRGPADGLGLMETDMGHKISGSQLGLNRGEIVNYIGSGSNGTTHDNDSKNEQMAGTAMQSRQIL</sequence>
<comment type="caution">
    <text evidence="2">The sequence shown here is derived from an EMBL/GenBank/DDBJ whole genome shotgun (WGS) entry which is preliminary data.</text>
</comment>
<evidence type="ECO:0000313" key="2">
    <source>
        <dbReference type="EMBL" id="KAK1385636.1"/>
    </source>
</evidence>
<organism evidence="2 3">
    <name type="scientific">Heracleum sosnowskyi</name>
    <dbReference type="NCBI Taxonomy" id="360622"/>
    <lineage>
        <taxon>Eukaryota</taxon>
        <taxon>Viridiplantae</taxon>
        <taxon>Streptophyta</taxon>
        <taxon>Embryophyta</taxon>
        <taxon>Tracheophyta</taxon>
        <taxon>Spermatophyta</taxon>
        <taxon>Magnoliopsida</taxon>
        <taxon>eudicotyledons</taxon>
        <taxon>Gunneridae</taxon>
        <taxon>Pentapetalae</taxon>
        <taxon>asterids</taxon>
        <taxon>campanulids</taxon>
        <taxon>Apiales</taxon>
        <taxon>Apiaceae</taxon>
        <taxon>Apioideae</taxon>
        <taxon>apioid superclade</taxon>
        <taxon>Tordylieae</taxon>
        <taxon>Tordyliinae</taxon>
        <taxon>Heracleum</taxon>
    </lineage>
</organism>
<reference evidence="2" key="2">
    <citation type="submission" date="2023-05" db="EMBL/GenBank/DDBJ databases">
        <authorList>
            <person name="Schelkunov M.I."/>
        </authorList>
    </citation>
    <scope>NUCLEOTIDE SEQUENCE</scope>
    <source>
        <strain evidence="2">Hsosn_3</strain>
        <tissue evidence="2">Leaf</tissue>
    </source>
</reference>
<protein>
    <submittedName>
        <fullName evidence="2">Uncharacterized protein</fullName>
    </submittedName>
</protein>